<evidence type="ECO:0000313" key="1">
    <source>
        <dbReference type="EMBL" id="NTC28851.1"/>
    </source>
</evidence>
<dbReference type="Proteomes" id="UP000702952">
    <property type="component" value="Unassembled WGS sequence"/>
</dbReference>
<evidence type="ECO:0008006" key="4">
    <source>
        <dbReference type="Google" id="ProtNLM"/>
    </source>
</evidence>
<name>A0A1B9UCQ0_AGRTU</name>
<reference evidence="1" key="1">
    <citation type="journal article" date="2020" name="Science">
        <title>Unexpected conservation and global transmission of agrobacterial virulence plasmids.</title>
        <authorList>
            <person name="Weisberg A.J."/>
            <person name="Davis E.W. 2nd"/>
            <person name="Tabima J."/>
            <person name="Belcher M.S."/>
            <person name="Miller M."/>
            <person name="Kuo C.H."/>
            <person name="Loper J.E."/>
            <person name="Grunwald N.J."/>
            <person name="Putnam M.L."/>
            <person name="Chang J.H."/>
        </authorList>
    </citation>
    <scope>NUCLEOTIDE SEQUENCE</scope>
    <source>
        <strain evidence="1">17-1853-1a</strain>
    </source>
</reference>
<accession>A0A1B9UCQ0</accession>
<evidence type="ECO:0000313" key="2">
    <source>
        <dbReference type="EMBL" id="QTG15038.1"/>
    </source>
</evidence>
<dbReference type="AlphaFoldDB" id="A0A1B9UCQ0"/>
<reference evidence="2" key="2">
    <citation type="submission" date="2020-02" db="EMBL/GenBank/DDBJ databases">
        <title>Unexpected conservation and global transmission of agrobacterial virulence plasmids.</title>
        <authorList>
            <person name="Weisberg A.J."/>
            <person name="Davis E.W. II"/>
            <person name="Tabima J.R."/>
            <person name="Belcher M.S."/>
            <person name="Miller M."/>
            <person name="Kuo C.-H."/>
            <person name="Loper J.E."/>
            <person name="Grunwald N.J."/>
            <person name="Putnam M.L."/>
            <person name="Chang J.H."/>
        </authorList>
    </citation>
    <scope>NUCLEOTIDE SEQUENCE</scope>
    <source>
        <strain evidence="2">Q15/94</strain>
    </source>
</reference>
<sequence>MSEIRSFIADDLVSVADMFHRFLRKKDGAATDDLTSYLRAVFLENSNINPDIHSKVYVRDDGRVSGFLGVLPVAMELNGRNIQAAVCSSFVAEDRETDPFAGARLLREVLGGPQELTFGETINDVSADMWKTMRGQLLASYSLDWLRILRPASFGLEIAADRFSSTFRALTPFSKIIDRTISARGHGRALSYYASHPDKVDSFTDDDASDTEFARLARELVGHFPLHPVWTEESLLHMLQHAKRKRLHGEPVQRIVRARGGRAVGLFLYHGNPTGIGRTLQIMAVPGQEQIVIDRLIRNAYDRGLAAIRGRTQPALLRAMLGKKCTFLHASSTIVHSRNADLLKAATDGTAFFNGFCGESWTRLIGDSFGQAVE</sequence>
<protein>
    <recommendedName>
        <fullName evidence="4">GNAT family N-acetyltransferase</fullName>
    </recommendedName>
</protein>
<proteinExistence type="predicted"/>
<dbReference type="EMBL" id="CP049217">
    <property type="protein sequence ID" value="QTG15038.1"/>
    <property type="molecule type" value="Genomic_DNA"/>
</dbReference>
<dbReference type="OrthoDB" id="3658990at2"/>
<dbReference type="Proteomes" id="UP000663946">
    <property type="component" value="Chromosome 2"/>
</dbReference>
<dbReference type="EMBL" id="JAAMAY010000019">
    <property type="protein sequence ID" value="NTC28851.1"/>
    <property type="molecule type" value="Genomic_DNA"/>
</dbReference>
<dbReference type="RefSeq" id="WP_013762220.1">
    <property type="nucleotide sequence ID" value="NZ_CP032922.1"/>
</dbReference>
<accession>A0AA86G211</accession>
<dbReference type="KEGG" id="atf:Ach5_40310"/>
<evidence type="ECO:0000313" key="3">
    <source>
        <dbReference type="Proteomes" id="UP000702952"/>
    </source>
</evidence>
<gene>
    <name evidence="1" type="ORF">G6M46_11835</name>
    <name evidence="2" type="ORF">G6M86_17255</name>
</gene>
<organism evidence="1 3">
    <name type="scientific">Agrobacterium tumefaciens</name>
    <dbReference type="NCBI Taxonomy" id="358"/>
    <lineage>
        <taxon>Bacteria</taxon>
        <taxon>Pseudomonadati</taxon>
        <taxon>Pseudomonadota</taxon>
        <taxon>Alphaproteobacteria</taxon>
        <taxon>Hyphomicrobiales</taxon>
        <taxon>Rhizobiaceae</taxon>
        <taxon>Rhizobium/Agrobacterium group</taxon>
        <taxon>Agrobacterium</taxon>
        <taxon>Agrobacterium tumefaciens complex</taxon>
    </lineage>
</organism>